<evidence type="ECO:0000313" key="2">
    <source>
        <dbReference type="Proteomes" id="UP001066276"/>
    </source>
</evidence>
<comment type="caution">
    <text evidence="1">The sequence shown here is derived from an EMBL/GenBank/DDBJ whole genome shotgun (WGS) entry which is preliminary data.</text>
</comment>
<evidence type="ECO:0000313" key="1">
    <source>
        <dbReference type="EMBL" id="KAJ1216201.1"/>
    </source>
</evidence>
<dbReference type="EMBL" id="JANPWB010000001">
    <property type="protein sequence ID" value="KAJ1216201.1"/>
    <property type="molecule type" value="Genomic_DNA"/>
</dbReference>
<reference evidence="1" key="1">
    <citation type="journal article" date="2022" name="bioRxiv">
        <title>Sequencing and chromosome-scale assembly of the giantPleurodeles waltlgenome.</title>
        <authorList>
            <person name="Brown T."/>
            <person name="Elewa A."/>
            <person name="Iarovenko S."/>
            <person name="Subramanian E."/>
            <person name="Araus A.J."/>
            <person name="Petzold A."/>
            <person name="Susuki M."/>
            <person name="Suzuki K.-i.T."/>
            <person name="Hayashi T."/>
            <person name="Toyoda A."/>
            <person name="Oliveira C."/>
            <person name="Osipova E."/>
            <person name="Leigh N.D."/>
            <person name="Simon A."/>
            <person name="Yun M.H."/>
        </authorList>
    </citation>
    <scope>NUCLEOTIDE SEQUENCE</scope>
    <source>
        <strain evidence="1">20211129_DDA</strain>
        <tissue evidence="1">Liver</tissue>
    </source>
</reference>
<name>A0AAV7WTH6_PLEWA</name>
<sequence>MQPRCLTCSRSPLPRTPVPLVEQPLQRCLDYQRSPVPLAGPAATLSPACMQQPGASGHAPLCTRPEASEMAAFFSDSKVPEALPRDLQKRYFSPASTTPTARRQLTVPNTLPSLQSLSVHSPSCLLAACVSLAPVLIKGPQRRLLYSSFYRYLTLLVTSGKTFSCIRLSHTLSALSKLWCPALFLPHLCGKLAANNMADIPALKLFTVTSTPPTQAARWKAWLEHLETYFEASR</sequence>
<gene>
    <name evidence="1" type="ORF">NDU88_003807</name>
</gene>
<proteinExistence type="predicted"/>
<accession>A0AAV7WTH6</accession>
<protein>
    <submittedName>
        <fullName evidence="1">Uncharacterized protein</fullName>
    </submittedName>
</protein>
<keyword evidence="2" id="KW-1185">Reference proteome</keyword>
<dbReference type="AlphaFoldDB" id="A0AAV7WTH6"/>
<organism evidence="1 2">
    <name type="scientific">Pleurodeles waltl</name>
    <name type="common">Iberian ribbed newt</name>
    <dbReference type="NCBI Taxonomy" id="8319"/>
    <lineage>
        <taxon>Eukaryota</taxon>
        <taxon>Metazoa</taxon>
        <taxon>Chordata</taxon>
        <taxon>Craniata</taxon>
        <taxon>Vertebrata</taxon>
        <taxon>Euteleostomi</taxon>
        <taxon>Amphibia</taxon>
        <taxon>Batrachia</taxon>
        <taxon>Caudata</taxon>
        <taxon>Salamandroidea</taxon>
        <taxon>Salamandridae</taxon>
        <taxon>Pleurodelinae</taxon>
        <taxon>Pleurodeles</taxon>
    </lineage>
</organism>
<dbReference type="Proteomes" id="UP001066276">
    <property type="component" value="Chromosome 1_1"/>
</dbReference>